<protein>
    <submittedName>
        <fullName evidence="2">BNR repeat-containing protein</fullName>
    </submittedName>
</protein>
<sequence>MNYKVLITVAFCSIVFFAKAQDNIQTVEVGEGWAKNSVNAVVFRKNSLVSFKNYQFIAYYDADAFVVLGKRKLGQKSWELQKAAFKGNASDAHNCISMMVDGDGYLHLSWDHHNNALRYAVSQKPFSLAMGEKQSMTGRTEQNVTYPEFYRLPNGNLMFLYRNGASGKGNLVMNQYDLKTKKWNTIQENLIDGEGRRNAYWQACLDKQGTIHLSWVWREGADVASNHDMAYARSKDGGKTWETSQGVPYQLPITANNAEYACKIPQKSELINQTSMVADAEGNPYIATYWREANESVPQYHVIYLANKQWQVSNLGFRKTPFSLSGVGTKRIPIARPQILAWSSKQNTLSAMLIFRDAERDDKVSTALCTNLAEGKWILKDISEASVGSWEPTYDTELWQTKGDLHLFVEKVDQADGEGKVNNPPQKVQVLEWKALKKSSK</sequence>
<keyword evidence="1" id="KW-0732">Signal</keyword>
<dbReference type="Gene3D" id="2.120.10.10">
    <property type="match status" value="1"/>
</dbReference>
<name>A0ABU5QLR2_9BACT</name>
<feature type="chain" id="PRO_5045925006" evidence="1">
    <location>
        <begin position="21"/>
        <end position="441"/>
    </location>
</feature>
<dbReference type="Pfam" id="PF15892">
    <property type="entry name" value="BNR_4"/>
    <property type="match status" value="1"/>
</dbReference>
<dbReference type="Proteomes" id="UP001304671">
    <property type="component" value="Unassembled WGS sequence"/>
</dbReference>
<dbReference type="InterPro" id="IPR036278">
    <property type="entry name" value="Sialidase_sf"/>
</dbReference>
<gene>
    <name evidence="2" type="ORF">VB264_09375</name>
</gene>
<comment type="caution">
    <text evidence="2">The sequence shown here is derived from an EMBL/GenBank/DDBJ whole genome shotgun (WGS) entry which is preliminary data.</text>
</comment>
<dbReference type="RefSeq" id="WP_323248764.1">
    <property type="nucleotide sequence ID" value="NZ_JAYFUL010000011.1"/>
</dbReference>
<feature type="signal peptide" evidence="1">
    <location>
        <begin position="1"/>
        <end position="20"/>
    </location>
</feature>
<keyword evidence="3" id="KW-1185">Reference proteome</keyword>
<evidence type="ECO:0000313" key="2">
    <source>
        <dbReference type="EMBL" id="MEA5257993.1"/>
    </source>
</evidence>
<organism evidence="2 3">
    <name type="scientific">Arcicella aquatica</name>
    <dbReference type="NCBI Taxonomy" id="217141"/>
    <lineage>
        <taxon>Bacteria</taxon>
        <taxon>Pseudomonadati</taxon>
        <taxon>Bacteroidota</taxon>
        <taxon>Cytophagia</taxon>
        <taxon>Cytophagales</taxon>
        <taxon>Flectobacillaceae</taxon>
        <taxon>Arcicella</taxon>
    </lineage>
</organism>
<accession>A0ABU5QLR2</accession>
<evidence type="ECO:0000313" key="3">
    <source>
        <dbReference type="Proteomes" id="UP001304671"/>
    </source>
</evidence>
<dbReference type="CDD" id="cd15482">
    <property type="entry name" value="Sialidase_non-viral"/>
    <property type="match status" value="1"/>
</dbReference>
<proteinExistence type="predicted"/>
<dbReference type="SUPFAM" id="SSF50939">
    <property type="entry name" value="Sialidases"/>
    <property type="match status" value="2"/>
</dbReference>
<evidence type="ECO:0000256" key="1">
    <source>
        <dbReference type="SAM" id="SignalP"/>
    </source>
</evidence>
<reference evidence="2 3" key="1">
    <citation type="submission" date="2023-12" db="EMBL/GenBank/DDBJ databases">
        <title>Novel species of the genus Arcicella isolated from rivers.</title>
        <authorList>
            <person name="Lu H."/>
        </authorList>
    </citation>
    <scope>NUCLEOTIDE SEQUENCE [LARGE SCALE GENOMIC DNA]</scope>
    <source>
        <strain evidence="2 3">LMG 21963</strain>
    </source>
</reference>
<dbReference type="EMBL" id="JAYFUL010000011">
    <property type="protein sequence ID" value="MEA5257993.1"/>
    <property type="molecule type" value="Genomic_DNA"/>
</dbReference>